<accession>A0A6H1Q3W0</accession>
<proteinExistence type="predicted"/>
<evidence type="ECO:0000256" key="1">
    <source>
        <dbReference type="SAM" id="Phobius"/>
    </source>
</evidence>
<keyword evidence="1" id="KW-1133">Transmembrane helix</keyword>
<dbReference type="Proteomes" id="UP000501094">
    <property type="component" value="Chromosome"/>
</dbReference>
<feature type="transmembrane region" description="Helical" evidence="1">
    <location>
        <begin position="379"/>
        <end position="400"/>
    </location>
</feature>
<feature type="transmembrane region" description="Helical" evidence="1">
    <location>
        <begin position="143"/>
        <end position="161"/>
    </location>
</feature>
<dbReference type="KEGG" id="peg:E5R92_03295"/>
<sequence>MIINKDLIIDKVLLIYTFSITTLLASYYFFRNLLGKIKSENIIFFKDQNHIEKIGYILFFLFFSLDYFSYSKNVAIVSEIKTVIIYTSVLFLFLQSNNGFKSSLKYFLISFLLLYYIPKTFIAPIINISILILLIDWFLRKKINFLILGIFFVVFFILMQTKTFHRYNLERYNPNTTNITFKENLIIYKKYSINKVLIDEGRLVPKIKGDDSTELEPSFEINSSIFEINSSITDHLRRLAMSSTTLVHVLQFNDVAESYIGKTILFPFYSLVPSVIWKNKPSFNFGNKFGHDFNFLHNIDFKTSINIPLITELYLNLYYKGLLIGMLVFGFMIALTELLISKFFNKDNILQLIFIACTFSFTHLETSAIFIINGFPTKLIFMLTFVFIINKILVLISKIINK</sequence>
<dbReference type="RefSeq" id="WP_168606689.1">
    <property type="nucleotide sequence ID" value="NZ_CP038852.1"/>
</dbReference>
<feature type="transmembrane region" description="Helical" evidence="1">
    <location>
        <begin position="352"/>
        <end position="373"/>
    </location>
</feature>
<feature type="transmembrane region" description="Helical" evidence="1">
    <location>
        <begin position="317"/>
        <end position="340"/>
    </location>
</feature>
<protein>
    <recommendedName>
        <fullName evidence="4">Oligosaccharide repeat unit polymerase</fullName>
    </recommendedName>
</protein>
<reference evidence="2 3" key="1">
    <citation type="journal article" date="2020" name="Nat. Microbiol.">
        <title>Lysogenic host-virus interactions in SAR11 marine bacteria.</title>
        <authorList>
            <person name="Morris R.M."/>
            <person name="Cain K.R."/>
            <person name="Hvorecny K.L."/>
            <person name="Kollman J.M."/>
        </authorList>
    </citation>
    <scope>NUCLEOTIDE SEQUENCE [LARGE SCALE GENOMIC DNA]</scope>
    <source>
        <strain evidence="2 3">NP1</strain>
    </source>
</reference>
<feature type="transmembrane region" description="Helical" evidence="1">
    <location>
        <begin position="12"/>
        <end position="30"/>
    </location>
</feature>
<keyword evidence="1" id="KW-0472">Membrane</keyword>
<evidence type="ECO:0000313" key="2">
    <source>
        <dbReference type="EMBL" id="QIZ20809.1"/>
    </source>
</evidence>
<evidence type="ECO:0008006" key="4">
    <source>
        <dbReference type="Google" id="ProtNLM"/>
    </source>
</evidence>
<feature type="transmembrane region" description="Helical" evidence="1">
    <location>
        <begin position="106"/>
        <end position="137"/>
    </location>
</feature>
<keyword evidence="3" id="KW-1185">Reference proteome</keyword>
<feature type="transmembrane region" description="Helical" evidence="1">
    <location>
        <begin position="74"/>
        <end position="94"/>
    </location>
</feature>
<gene>
    <name evidence="2" type="ORF">E5R92_03295</name>
</gene>
<keyword evidence="1" id="KW-0812">Transmembrane</keyword>
<dbReference type="AlphaFoldDB" id="A0A6H1Q3W0"/>
<dbReference type="EMBL" id="CP038852">
    <property type="protein sequence ID" value="QIZ20809.1"/>
    <property type="molecule type" value="Genomic_DNA"/>
</dbReference>
<evidence type="ECO:0000313" key="3">
    <source>
        <dbReference type="Proteomes" id="UP000501094"/>
    </source>
</evidence>
<feature type="transmembrane region" description="Helical" evidence="1">
    <location>
        <begin position="51"/>
        <end position="68"/>
    </location>
</feature>
<organism evidence="2 3">
    <name type="scientific">Candidatus Pelagibacter giovannonii</name>
    <dbReference type="NCBI Taxonomy" id="2563896"/>
    <lineage>
        <taxon>Bacteria</taxon>
        <taxon>Pseudomonadati</taxon>
        <taxon>Pseudomonadota</taxon>
        <taxon>Alphaproteobacteria</taxon>
        <taxon>Candidatus Pelagibacterales</taxon>
        <taxon>Candidatus Pelagibacteraceae</taxon>
        <taxon>Candidatus Pelagibacter</taxon>
    </lineage>
</organism>
<name>A0A6H1Q3W0_9PROT</name>